<organism evidence="1">
    <name type="scientific">viral metagenome</name>
    <dbReference type="NCBI Taxonomy" id="1070528"/>
    <lineage>
        <taxon>unclassified sequences</taxon>
        <taxon>metagenomes</taxon>
        <taxon>organismal metagenomes</taxon>
    </lineage>
</organism>
<dbReference type="EMBL" id="MN740156">
    <property type="protein sequence ID" value="QHT90587.1"/>
    <property type="molecule type" value="Genomic_DNA"/>
</dbReference>
<evidence type="ECO:0000313" key="1">
    <source>
        <dbReference type="EMBL" id="QHT90587.1"/>
    </source>
</evidence>
<dbReference type="AlphaFoldDB" id="A0A6C0IDU7"/>
<proteinExistence type="predicted"/>
<sequence length="29" mass="3708">MRKHNVYFLWMDLFKYLRFQNMVLEKTVG</sequence>
<name>A0A6C0IDU7_9ZZZZ</name>
<reference evidence="1" key="1">
    <citation type="journal article" date="2020" name="Nature">
        <title>Giant virus diversity and host interactions through global metagenomics.</title>
        <authorList>
            <person name="Schulz F."/>
            <person name="Roux S."/>
            <person name="Paez-Espino D."/>
            <person name="Jungbluth S."/>
            <person name="Walsh D.A."/>
            <person name="Denef V.J."/>
            <person name="McMahon K.D."/>
            <person name="Konstantinidis K.T."/>
            <person name="Eloe-Fadrosh E.A."/>
            <person name="Kyrpides N.C."/>
            <person name="Woyke T."/>
        </authorList>
    </citation>
    <scope>NUCLEOTIDE SEQUENCE</scope>
    <source>
        <strain evidence="1">GVMAG-M-3300023184-71</strain>
    </source>
</reference>
<protein>
    <submittedName>
        <fullName evidence="1">Uncharacterized protein</fullName>
    </submittedName>
</protein>
<accession>A0A6C0IDU7</accession>